<dbReference type="EMBL" id="AVPF01000065">
    <property type="protein sequence ID" value="KGX84164.1"/>
    <property type="molecule type" value="Genomic_DNA"/>
</dbReference>
<feature type="transmembrane region" description="Helical" evidence="1">
    <location>
        <begin position="5"/>
        <end position="25"/>
    </location>
</feature>
<dbReference type="AlphaFoldDB" id="A0A0A5FW74"/>
<keyword evidence="1" id="KW-0812">Transmembrane</keyword>
<dbReference type="Proteomes" id="UP000030403">
    <property type="component" value="Unassembled WGS sequence"/>
</dbReference>
<keyword evidence="1" id="KW-0472">Membrane</keyword>
<keyword evidence="3" id="KW-1185">Reference proteome</keyword>
<evidence type="ECO:0000313" key="3">
    <source>
        <dbReference type="Proteomes" id="UP000030403"/>
    </source>
</evidence>
<organism evidence="2 3">
    <name type="scientific">Pontibacillus marinus BH030004 = DSM 16465</name>
    <dbReference type="NCBI Taxonomy" id="1385511"/>
    <lineage>
        <taxon>Bacteria</taxon>
        <taxon>Bacillati</taxon>
        <taxon>Bacillota</taxon>
        <taxon>Bacilli</taxon>
        <taxon>Bacillales</taxon>
        <taxon>Bacillaceae</taxon>
        <taxon>Pontibacillus</taxon>
    </lineage>
</organism>
<gene>
    <name evidence="2" type="ORF">N783_18925</name>
</gene>
<reference evidence="2 3" key="1">
    <citation type="submission" date="2013-08" db="EMBL/GenBank/DDBJ databases">
        <authorList>
            <person name="Huang J."/>
            <person name="Wang G."/>
        </authorList>
    </citation>
    <scope>NUCLEOTIDE SEQUENCE [LARGE SCALE GENOMIC DNA]</scope>
    <source>
        <strain evidence="2 3">BH030004</strain>
    </source>
</reference>
<accession>A0A0A5FW74</accession>
<keyword evidence="1" id="KW-1133">Transmembrane helix</keyword>
<feature type="transmembrane region" description="Helical" evidence="1">
    <location>
        <begin position="45"/>
        <end position="63"/>
    </location>
</feature>
<proteinExistence type="predicted"/>
<dbReference type="RefSeq" id="WP_027446201.1">
    <property type="nucleotide sequence ID" value="NZ_AULJ01000031.1"/>
</dbReference>
<evidence type="ECO:0000256" key="1">
    <source>
        <dbReference type="SAM" id="Phobius"/>
    </source>
</evidence>
<name>A0A0A5FW74_9BACI</name>
<dbReference type="STRING" id="1385511.GCA_000425225_02504"/>
<comment type="caution">
    <text evidence="2">The sequence shown here is derived from an EMBL/GenBank/DDBJ whole genome shotgun (WGS) entry which is preliminary data.</text>
</comment>
<evidence type="ECO:0000313" key="2">
    <source>
        <dbReference type="EMBL" id="KGX84164.1"/>
    </source>
</evidence>
<dbReference type="OrthoDB" id="2903273at2"/>
<sequence>MRKYIILICGILIWSIAFFVLYKSYAPRVGPIGEGLDYKSVWFNFGWQFFIGLSAIIQSILLFKKEKDQQQYS</sequence>
<protein>
    <submittedName>
        <fullName evidence="2">Uncharacterized protein</fullName>
    </submittedName>
</protein>